<sequence>MCPFFAEECLRTLKCPEKIKTPRDAAPEASAPHHPAGLEQEFASGAIGSETSNIGTKVCHSFLGIAPVLLTATALYRVIYTSSSMDSQLGGYGHNSISGIDGGEIKIFLLNTQESADMFFGYTQNYISYQPM</sequence>
<evidence type="ECO:0000313" key="2">
    <source>
        <dbReference type="Proteomes" id="UP000078546"/>
    </source>
</evidence>
<gene>
    <name evidence="1" type="ORF">POVCU1_073320</name>
</gene>
<proteinExistence type="predicted"/>
<organism evidence="1 2">
    <name type="scientific">Plasmodium ovale curtisi</name>
    <dbReference type="NCBI Taxonomy" id="864141"/>
    <lineage>
        <taxon>Eukaryota</taxon>
        <taxon>Sar</taxon>
        <taxon>Alveolata</taxon>
        <taxon>Apicomplexa</taxon>
        <taxon>Aconoidasida</taxon>
        <taxon>Haemosporida</taxon>
        <taxon>Plasmodiidae</taxon>
        <taxon>Plasmodium</taxon>
        <taxon>Plasmodium (Plasmodium)</taxon>
    </lineage>
</organism>
<protein>
    <submittedName>
        <fullName evidence="1">PIR Superfamily Protein</fullName>
    </submittedName>
</protein>
<dbReference type="EMBL" id="FLQV01003107">
    <property type="protein sequence ID" value="SBT02128.1"/>
    <property type="molecule type" value="Genomic_DNA"/>
</dbReference>
<evidence type="ECO:0000313" key="1">
    <source>
        <dbReference type="EMBL" id="SBT02128.1"/>
    </source>
</evidence>
<reference evidence="2" key="1">
    <citation type="submission" date="2016-05" db="EMBL/GenBank/DDBJ databases">
        <authorList>
            <person name="Naeem Raeece"/>
        </authorList>
    </citation>
    <scope>NUCLEOTIDE SEQUENCE [LARGE SCALE GENOMIC DNA]</scope>
</reference>
<accession>A0A1A8XBS1</accession>
<dbReference type="Proteomes" id="UP000078546">
    <property type="component" value="Unassembled WGS sequence"/>
</dbReference>
<name>A0A1A8XBS1_PLAOA</name>
<dbReference type="AlphaFoldDB" id="A0A1A8XBS1"/>